<dbReference type="Pfam" id="PF14584">
    <property type="entry name" value="DUF4446"/>
    <property type="match status" value="1"/>
</dbReference>
<name>A0A6I0F1U7_9FIRM</name>
<protein>
    <submittedName>
        <fullName evidence="3">DUF4446 family protein</fullName>
    </submittedName>
</protein>
<keyword evidence="2" id="KW-0812">Transmembrane</keyword>
<gene>
    <name evidence="3" type="ORF">F9B85_04715</name>
</gene>
<keyword evidence="1" id="KW-0175">Coiled coil</keyword>
<evidence type="ECO:0000256" key="2">
    <source>
        <dbReference type="SAM" id="Phobius"/>
    </source>
</evidence>
<dbReference type="EMBL" id="WBXO01000002">
    <property type="protein sequence ID" value="KAB2953911.1"/>
    <property type="molecule type" value="Genomic_DNA"/>
</dbReference>
<reference evidence="3 4" key="1">
    <citation type="submission" date="2019-10" db="EMBL/GenBank/DDBJ databases">
        <title>Whole-genome sequence of the extremophile Heliorestis acidaminivorans DSM 24790.</title>
        <authorList>
            <person name="Kyndt J.A."/>
            <person name="Meyer T.E."/>
        </authorList>
    </citation>
    <scope>NUCLEOTIDE SEQUENCE [LARGE SCALE GENOMIC DNA]</scope>
    <source>
        <strain evidence="3 4">DSM 24790</strain>
    </source>
</reference>
<proteinExistence type="predicted"/>
<evidence type="ECO:0000313" key="4">
    <source>
        <dbReference type="Proteomes" id="UP000468766"/>
    </source>
</evidence>
<feature type="transmembrane region" description="Helical" evidence="2">
    <location>
        <begin position="12"/>
        <end position="35"/>
    </location>
</feature>
<dbReference type="Proteomes" id="UP000468766">
    <property type="component" value="Unassembled WGS sequence"/>
</dbReference>
<keyword evidence="2" id="KW-0472">Membrane</keyword>
<sequence>MPLGMEGIHENIVTLLLASWGLTILALVLLAVLFYQFSKIKKMYRTLMTGQEGNQKNLEELLLENLNLNQELSAQLKEHEQELIKLKKISLETIRHVGIIRFNAFENIGSNQSFSVALLDHRGCGVVLSSLYGRELSQVYAKPVKEGNSTYPLTDEEKKAIQQAMIG</sequence>
<dbReference type="OrthoDB" id="5244042at2"/>
<evidence type="ECO:0000313" key="3">
    <source>
        <dbReference type="EMBL" id="KAB2953911.1"/>
    </source>
</evidence>
<dbReference type="RefSeq" id="WP_151619013.1">
    <property type="nucleotide sequence ID" value="NZ_WBXO01000002.1"/>
</dbReference>
<dbReference type="InterPro" id="IPR027981">
    <property type="entry name" value="DUF4446"/>
</dbReference>
<organism evidence="3 4">
    <name type="scientific">Heliorestis acidaminivorans</name>
    <dbReference type="NCBI Taxonomy" id="553427"/>
    <lineage>
        <taxon>Bacteria</taxon>
        <taxon>Bacillati</taxon>
        <taxon>Bacillota</taxon>
        <taxon>Clostridia</taxon>
        <taxon>Eubacteriales</taxon>
        <taxon>Heliobacteriaceae</taxon>
        <taxon>Heliorestis</taxon>
    </lineage>
</organism>
<dbReference type="AlphaFoldDB" id="A0A6I0F1U7"/>
<feature type="coiled-coil region" evidence="1">
    <location>
        <begin position="51"/>
        <end position="89"/>
    </location>
</feature>
<evidence type="ECO:0000256" key="1">
    <source>
        <dbReference type="SAM" id="Coils"/>
    </source>
</evidence>
<comment type="caution">
    <text evidence="3">The sequence shown here is derived from an EMBL/GenBank/DDBJ whole genome shotgun (WGS) entry which is preliminary data.</text>
</comment>
<accession>A0A6I0F1U7</accession>
<keyword evidence="2" id="KW-1133">Transmembrane helix</keyword>
<keyword evidence="4" id="KW-1185">Reference proteome</keyword>